<evidence type="ECO:0000313" key="4">
    <source>
        <dbReference type="EMBL" id="KAL1517744.1"/>
    </source>
</evidence>
<evidence type="ECO:0000313" key="5">
    <source>
        <dbReference type="Proteomes" id="UP001566132"/>
    </source>
</evidence>
<proteinExistence type="predicted"/>
<comment type="caution">
    <text evidence="4">The sequence shown here is derived from an EMBL/GenBank/DDBJ whole genome shotgun (WGS) entry which is preliminary data.</text>
</comment>
<dbReference type="PANTHER" id="PTHR21721">
    <property type="entry name" value="GH09876P-RELATED"/>
    <property type="match status" value="1"/>
</dbReference>
<evidence type="ECO:0000256" key="2">
    <source>
        <dbReference type="ARBA" id="ARBA00023180"/>
    </source>
</evidence>
<feature type="chain" id="PRO_5044804134" evidence="3">
    <location>
        <begin position="28"/>
        <end position="1476"/>
    </location>
</feature>
<name>A0ABD1FEN7_HYPHA</name>
<keyword evidence="5" id="KW-1185">Reference proteome</keyword>
<feature type="signal peptide" evidence="3">
    <location>
        <begin position="1"/>
        <end position="27"/>
    </location>
</feature>
<accession>A0ABD1FEN7</accession>
<keyword evidence="2" id="KW-0325">Glycoprotein</keyword>
<protein>
    <submittedName>
        <fullName evidence="4">Uncharacterized protein</fullName>
    </submittedName>
</protein>
<evidence type="ECO:0000256" key="1">
    <source>
        <dbReference type="ARBA" id="ARBA00022729"/>
    </source>
</evidence>
<evidence type="ECO:0000256" key="3">
    <source>
        <dbReference type="SAM" id="SignalP"/>
    </source>
</evidence>
<dbReference type="Pfam" id="PF17064">
    <property type="entry name" value="QVR"/>
    <property type="match status" value="1"/>
</dbReference>
<dbReference type="InterPro" id="IPR031424">
    <property type="entry name" value="QVR-like"/>
</dbReference>
<reference evidence="4 5" key="1">
    <citation type="submission" date="2024-05" db="EMBL/GenBank/DDBJ databases">
        <title>Genetic variation in Jamaican populations of the coffee berry borer (Hypothenemus hampei).</title>
        <authorList>
            <person name="Errbii M."/>
            <person name="Myrie A."/>
        </authorList>
    </citation>
    <scope>NUCLEOTIDE SEQUENCE [LARGE SCALE GENOMIC DNA]</scope>
    <source>
        <strain evidence="4">JA-Hopewell-2020-01-JO</strain>
        <tissue evidence="4">Whole body</tissue>
    </source>
</reference>
<dbReference type="EMBL" id="JBDJPC010000001">
    <property type="protein sequence ID" value="KAL1517744.1"/>
    <property type="molecule type" value="Genomic_DNA"/>
</dbReference>
<sequence>MYENKGFFVFLLSLITFGLLHIDPANGVIKCYQCDSNQDRGCEEAVNPVSHHATDCNGDEGCLLYIMKENVTSPRYVRECKTTEKNCETISTDNLLSCRSCETEACNEKIETMGKFSCIECSSENKEECQSDDVPNNTSLTTCILDEIVNPECVSYITINDDKSIVTKRGCAAEKFCDDVDEDKKLYCETCNNNDKCNSKIDKTKEKVICIQCQGDSKSECANDISTLTNVDLVTIDPNTNVCVTIQYYQGTDLLTYRGTEEKGFCDKPGSNVTLCDFCSTEECNTKISENVINYNVCIQCDSDDCAADNLPDEKVTGYCHREDNQVCVTSRSQKDGTKRGCQTMGKCTEMYDENQSDLEFCTECSEGQLCNKVVDTSKTCYSCNAETDENCSEELKDESSTCILDSVKTGCVVYQYTKEADNKTITARECLTEKHNCTTIYNTDHKSDLLLCNECNSTNCNSNIHTTDTRISCVQCSSEDGDECSKDSVTEDIGTCIVDNTVHPICVAYRSVGDDNSYVTERGCKNENFCDSLDKEHTLYCEICLDDNNCNSIIDETKEKMGCIKCEGDQNTECGHDTISDLNNMEIFSFYPTENECITVKYYKGDQLYTDRGVKEIGFCDNQEDNVALCDSCTTDKCNQQINKSAKKYNVCVQCNGANCAEDNMSTENITDYCHLKENEVCVTSRSLKDGTFTTNRGCQVQNECVNMYGNNTDLQFCTECSEGQLCNKVVDTSKTCYSCNAETDENCSEELKDESSTCILDSVKTGCIVYQYTKKADNKTITARECLTEKHNCATIYNTDHKSDLLLCNECSSTNCNSGIYTTDTRKPCIQCSSETDGACSQYDVKEDIGTCIVDDVVNPSCVSYQIISDDKSYVTERGCKQENFCDGLDKKNTLYCKTCSGDKCNSQINATQLNIGCVQCQGDSESECAKDISILTNVDLVSVDPNTNACVTIQYYQGSQLLTYRDVVEKDFCNKAESNISVCDSCSTDQCNKKIRENAEKYNVCVQCDGANCTANELSDDKINDYCHREDNQVCVTSRSQKDGTKRGCQTMGKCTEMYDENQSDLEFCTECSEGQLCNKVVDTSKTCYSCNAETDENCSEELKDESSTCILDSVKTGCIVYQYTKKADNKTITARECLTEKHNCATIYNTDHKSDLLLCNECSSTNCNSGIDTVDNRTSCIQCSSEDGDECSQFNITENIGSCTIDDVVHPKCVAYRYVDKTTATYNIYRGCDENTCNDANKNLTTGCLSCSNNDDCISKLNKAVNKLLCIECDETDEKCGEQKLTEVTKVCKLDDNTQCVTHKYLDGADVKAIRGCLETNYCNVTASVNSSSTLCVSCDGEICNKEYNVTEKTLCAKCSGDGCPEKLDAAKVQSYCALDDSTECIAYKYTDSSTEKDIIVRDCVKKDSENCDAKLKDNSLGGSLRTCLTCRDSNLCNLKTNSTEINGASSMITLNTAVVPLIVMIVAKMVV</sequence>
<organism evidence="4 5">
    <name type="scientific">Hypothenemus hampei</name>
    <name type="common">Coffee berry borer</name>
    <dbReference type="NCBI Taxonomy" id="57062"/>
    <lineage>
        <taxon>Eukaryota</taxon>
        <taxon>Metazoa</taxon>
        <taxon>Ecdysozoa</taxon>
        <taxon>Arthropoda</taxon>
        <taxon>Hexapoda</taxon>
        <taxon>Insecta</taxon>
        <taxon>Pterygota</taxon>
        <taxon>Neoptera</taxon>
        <taxon>Endopterygota</taxon>
        <taxon>Coleoptera</taxon>
        <taxon>Polyphaga</taxon>
        <taxon>Cucujiformia</taxon>
        <taxon>Curculionidae</taxon>
        <taxon>Scolytinae</taxon>
        <taxon>Hypothenemus</taxon>
    </lineage>
</organism>
<keyword evidence="1 3" id="KW-0732">Signal</keyword>
<dbReference type="Proteomes" id="UP001566132">
    <property type="component" value="Unassembled WGS sequence"/>
</dbReference>
<gene>
    <name evidence="4" type="ORF">ABEB36_001475</name>
</gene>